<keyword evidence="1" id="KW-1133">Transmembrane helix</keyword>
<dbReference type="EMBL" id="WUAV01000005">
    <property type="protein sequence ID" value="KAF1750402.1"/>
    <property type="molecule type" value="Genomic_DNA"/>
</dbReference>
<organism evidence="2 3">
    <name type="scientific">Caenorhabditis remanei</name>
    <name type="common">Caenorhabditis vulgaris</name>
    <dbReference type="NCBI Taxonomy" id="31234"/>
    <lineage>
        <taxon>Eukaryota</taxon>
        <taxon>Metazoa</taxon>
        <taxon>Ecdysozoa</taxon>
        <taxon>Nematoda</taxon>
        <taxon>Chromadorea</taxon>
        <taxon>Rhabditida</taxon>
        <taxon>Rhabditina</taxon>
        <taxon>Rhabditomorpha</taxon>
        <taxon>Rhabditoidea</taxon>
        <taxon>Rhabditidae</taxon>
        <taxon>Peloderinae</taxon>
        <taxon>Caenorhabditis</taxon>
    </lineage>
</organism>
<gene>
    <name evidence="2" type="ORF">GCK72_016952</name>
</gene>
<keyword evidence="1" id="KW-0812">Transmembrane</keyword>
<reference evidence="2 3" key="1">
    <citation type="submission" date="2019-12" db="EMBL/GenBank/DDBJ databases">
        <title>Chromosome-level assembly of the Caenorhabditis remanei genome.</title>
        <authorList>
            <person name="Teterina A.A."/>
            <person name="Willis J.H."/>
            <person name="Phillips P.C."/>
        </authorList>
    </citation>
    <scope>NUCLEOTIDE SEQUENCE [LARGE SCALE GENOMIC DNA]</scope>
    <source>
        <strain evidence="2 3">PX506</strain>
        <tissue evidence="2">Whole organism</tissue>
    </source>
</reference>
<dbReference type="Proteomes" id="UP000483820">
    <property type="component" value="Chromosome V"/>
</dbReference>
<dbReference type="AlphaFoldDB" id="A0A6A5G6T0"/>
<name>A0A6A5G6T0_CAERE</name>
<accession>A0A6A5G6T0</accession>
<dbReference type="CTD" id="9803055"/>
<proteinExistence type="predicted"/>
<keyword evidence="1" id="KW-0472">Membrane</keyword>
<comment type="caution">
    <text evidence="2">The sequence shown here is derived from an EMBL/GenBank/DDBJ whole genome shotgun (WGS) entry which is preliminary data.</text>
</comment>
<evidence type="ECO:0000313" key="3">
    <source>
        <dbReference type="Proteomes" id="UP000483820"/>
    </source>
</evidence>
<dbReference type="KEGG" id="crq:GCK72_016952"/>
<feature type="transmembrane region" description="Helical" evidence="1">
    <location>
        <begin position="74"/>
        <end position="97"/>
    </location>
</feature>
<protein>
    <submittedName>
        <fullName evidence="2">Uncharacterized protein</fullName>
    </submittedName>
</protein>
<feature type="transmembrane region" description="Helical" evidence="1">
    <location>
        <begin position="109"/>
        <end position="128"/>
    </location>
</feature>
<evidence type="ECO:0000256" key="1">
    <source>
        <dbReference type="SAM" id="Phobius"/>
    </source>
</evidence>
<dbReference type="RefSeq" id="XP_053580707.1">
    <property type="nucleotide sequence ID" value="XM_053731794.1"/>
</dbReference>
<evidence type="ECO:0000313" key="2">
    <source>
        <dbReference type="EMBL" id="KAF1750402.1"/>
    </source>
</evidence>
<feature type="transmembrane region" description="Helical" evidence="1">
    <location>
        <begin position="35"/>
        <end position="53"/>
    </location>
</feature>
<sequence>MAEFEVSILALCLPLWSSAYNMLASLIPDEKTADVLYLYALLFYLLIPVSAYLDRLRQRFHRQRIQRENLFYRVLINPYSWVVPDSGAFFIFILAFFTPHTFPRLNLKIFWIFVYFAFSSLLYIYGLFESNNWLK</sequence>
<dbReference type="GeneID" id="9803055"/>